<evidence type="ECO:0000313" key="5">
    <source>
        <dbReference type="EMBL" id="HIZ02937.1"/>
    </source>
</evidence>
<evidence type="ECO:0000259" key="4">
    <source>
        <dbReference type="Pfam" id="PF18088"/>
    </source>
</evidence>
<feature type="domain" description="Glycoside hydrolase family 20 catalytic" evidence="3">
    <location>
        <begin position="6"/>
        <end position="208"/>
    </location>
</feature>
<evidence type="ECO:0000259" key="3">
    <source>
        <dbReference type="Pfam" id="PF00728"/>
    </source>
</evidence>
<evidence type="ECO:0000313" key="6">
    <source>
        <dbReference type="Proteomes" id="UP000824132"/>
    </source>
</evidence>
<reference evidence="5" key="1">
    <citation type="journal article" date="2021" name="PeerJ">
        <title>Extensive microbial diversity within the chicken gut microbiome revealed by metagenomics and culture.</title>
        <authorList>
            <person name="Gilroy R."/>
            <person name="Ravi A."/>
            <person name="Getino M."/>
            <person name="Pursley I."/>
            <person name="Horton D.L."/>
            <person name="Alikhan N.F."/>
            <person name="Baker D."/>
            <person name="Gharbi K."/>
            <person name="Hall N."/>
            <person name="Watson M."/>
            <person name="Adriaenssens E.M."/>
            <person name="Foster-Nyarko E."/>
            <person name="Jarju S."/>
            <person name="Secka A."/>
            <person name="Antonio M."/>
            <person name="Oren A."/>
            <person name="Chaudhuri R.R."/>
            <person name="La Ragione R."/>
            <person name="Hildebrand F."/>
            <person name="Pallen M.J."/>
        </authorList>
    </citation>
    <scope>NUCLEOTIDE SEQUENCE</scope>
    <source>
        <strain evidence="5">CHK187-5294</strain>
    </source>
</reference>
<dbReference type="InterPro" id="IPR015883">
    <property type="entry name" value="Glyco_hydro_20_cat"/>
</dbReference>
<dbReference type="Proteomes" id="UP000824132">
    <property type="component" value="Unassembled WGS sequence"/>
</dbReference>
<dbReference type="Pfam" id="PF00728">
    <property type="entry name" value="Glyco_hydro_20"/>
    <property type="match status" value="1"/>
</dbReference>
<accession>A0A9D2A6B4</accession>
<dbReference type="PANTHER" id="PTHR21040:SF8">
    <property type="entry name" value="BCDNA.GH04120"/>
    <property type="match status" value="1"/>
</dbReference>
<dbReference type="Gene3D" id="1.20.120.670">
    <property type="entry name" value="N-acetyl-b-d-glucoasminidase"/>
    <property type="match status" value="1"/>
</dbReference>
<dbReference type="EMBL" id="DXCL01000009">
    <property type="protein sequence ID" value="HIZ02937.1"/>
    <property type="molecule type" value="Genomic_DNA"/>
</dbReference>
<keyword evidence="2" id="KW-0378">Hydrolase</keyword>
<evidence type="ECO:0000256" key="2">
    <source>
        <dbReference type="ARBA" id="ARBA00022801"/>
    </source>
</evidence>
<dbReference type="Gene3D" id="3.20.20.80">
    <property type="entry name" value="Glycosidases"/>
    <property type="match status" value="1"/>
</dbReference>
<gene>
    <name evidence="5" type="ORF">H9727_01475</name>
</gene>
<reference evidence="5" key="2">
    <citation type="submission" date="2021-04" db="EMBL/GenBank/DDBJ databases">
        <authorList>
            <person name="Gilroy R."/>
        </authorList>
    </citation>
    <scope>NUCLEOTIDE SEQUENCE</scope>
    <source>
        <strain evidence="5">CHK187-5294</strain>
    </source>
</reference>
<organism evidence="5 6">
    <name type="scientific">Candidatus Borkfalkia avistercoris</name>
    <dbReference type="NCBI Taxonomy" id="2838504"/>
    <lineage>
        <taxon>Bacteria</taxon>
        <taxon>Bacillati</taxon>
        <taxon>Bacillota</taxon>
        <taxon>Clostridia</taxon>
        <taxon>Christensenellales</taxon>
        <taxon>Christensenellaceae</taxon>
        <taxon>Candidatus Borkfalkia</taxon>
    </lineage>
</organism>
<dbReference type="Pfam" id="PF18088">
    <property type="entry name" value="Glyco_H_20C_C"/>
    <property type="match status" value="1"/>
</dbReference>
<dbReference type="CDD" id="cd06565">
    <property type="entry name" value="GH20_GcnA-like"/>
    <property type="match status" value="1"/>
</dbReference>
<dbReference type="GO" id="GO:0004563">
    <property type="term" value="F:beta-N-acetylhexosaminidase activity"/>
    <property type="evidence" value="ECO:0007669"/>
    <property type="project" value="UniProtKB-ARBA"/>
</dbReference>
<dbReference type="SUPFAM" id="SSF51445">
    <property type="entry name" value="(Trans)glycosidases"/>
    <property type="match status" value="1"/>
</dbReference>
<proteinExistence type="inferred from homology"/>
<dbReference type="AlphaFoldDB" id="A0A9D2A6B4"/>
<protein>
    <submittedName>
        <fullName evidence="5">Beta-N-acetylhexosaminidase</fullName>
    </submittedName>
</protein>
<name>A0A9D2A6B4_9FIRM</name>
<dbReference type="InterPro" id="IPR041063">
    <property type="entry name" value="Glyco_H_20C_C"/>
</dbReference>
<dbReference type="InterPro" id="IPR038901">
    <property type="entry name" value="HEXDC-like"/>
</dbReference>
<feature type="domain" description="Glycoside Hydrolase 20C C-terminal" evidence="4">
    <location>
        <begin position="333"/>
        <end position="502"/>
    </location>
</feature>
<comment type="similarity">
    <text evidence="1">Belongs to the glycosyl hydrolase 20 family.</text>
</comment>
<dbReference type="GO" id="GO:0005975">
    <property type="term" value="P:carbohydrate metabolic process"/>
    <property type="evidence" value="ECO:0007669"/>
    <property type="project" value="InterPro"/>
</dbReference>
<evidence type="ECO:0000256" key="1">
    <source>
        <dbReference type="ARBA" id="ARBA00006285"/>
    </source>
</evidence>
<dbReference type="PANTHER" id="PTHR21040">
    <property type="entry name" value="BCDNA.GH04120"/>
    <property type="match status" value="1"/>
</dbReference>
<dbReference type="InterPro" id="IPR017853">
    <property type="entry name" value="GH"/>
</dbReference>
<comment type="caution">
    <text evidence="5">The sequence shown here is derived from an EMBL/GenBank/DDBJ whole genome shotgun (WGS) entry which is preliminary data.</text>
</comment>
<sequence>MIEKLGVMLDCSRNAVMTVEATKHFIDKLSFMGYHVLGLYIEDTFEVTNEPHFGCLRGRYSKEELKELDAYALSKGIILKPYIQTLAHLNCIFLWDEYYAIQDIDDILLAEDERTYELIDHIFQTLAACFTTREVNIGMDEAHHLGRGRYLEKHGYKPALDIMLKHLKRVLAIAEKYGFTCEMWGDMFYNMAYSDSNVTEQEIQKISETIPSNLNLAVWDYYGLEKENYIKEFTQYKRLSENLTFAGGALTWMGFCPDNGYSLAAMEQAFCACEEVGIKDAYLTAWGDDGGECSPFAVLPTLFAVSEFAKGNYDETSIRKKFKSFTGIDFSTFCMLDEPNRVVPCDTVKFSNAAKYLLYNDVFLGRENRAAVAGRKELFEELAENFLRESEHKEYGYLFKMEGALCRVLELKYDFGVRLRKAYSSGDKKQLESLCEEMSEIQNRLREFYTAFEQYWMKDKKPQGFDVQDIRLGGLLQRIAHCQKRLDSYLRGAIMNLPELEEMPPEDAMTDPVNRYCCHYRIGVTANVI</sequence>